<proteinExistence type="predicted"/>
<dbReference type="RefSeq" id="WP_041561525.1">
    <property type="nucleotide sequence ID" value="NZ_CP031419.1"/>
</dbReference>
<reference evidence="2" key="1">
    <citation type="submission" date="2015-03" db="EMBL/GenBank/DDBJ databases">
        <authorList>
            <consortium name="Pathogen Informatics"/>
        </authorList>
    </citation>
    <scope>NUCLEOTIDE SEQUENCE [LARGE SCALE GENOMIC DNA]</scope>
    <source>
        <strain evidence="2">NCTC11134</strain>
        <plasmid evidence="2">4</plasmid>
    </source>
</reference>
<organism evidence="1 2">
    <name type="scientific">Nocardia farcinica</name>
    <dbReference type="NCBI Taxonomy" id="37329"/>
    <lineage>
        <taxon>Bacteria</taxon>
        <taxon>Bacillati</taxon>
        <taxon>Actinomycetota</taxon>
        <taxon>Actinomycetes</taxon>
        <taxon>Mycobacteriales</taxon>
        <taxon>Nocardiaceae</taxon>
        <taxon>Nocardia</taxon>
    </lineage>
</organism>
<dbReference type="GeneID" id="61136333"/>
<sequence>MSSPTSLHDDVVAYAATRTVSSSAEIPDSVEALVEQCQERARTAAAEETTLTGETYAPTVVGIDHTIVPLLAAPIEYLVSVVVTIEFRAIL</sequence>
<dbReference type="Proteomes" id="UP000057820">
    <property type="component" value="Plasmid 4"/>
</dbReference>
<keyword evidence="1" id="KW-0614">Plasmid</keyword>
<accession>A0A0H5PQ83</accession>
<protein>
    <submittedName>
        <fullName evidence="1">Uncharacterized protein</fullName>
    </submittedName>
</protein>
<geneLocation type="plasmid" evidence="1">
    <name>4</name>
</geneLocation>
<evidence type="ECO:0000313" key="1">
    <source>
        <dbReference type="EMBL" id="CRY84551.1"/>
    </source>
</evidence>
<dbReference type="AlphaFoldDB" id="A0A0H5PQ83"/>
<gene>
    <name evidence="1" type="ORF">ERS450000_06093</name>
</gene>
<name>A0A0H5PQ83_NOCFR</name>
<dbReference type="KEGG" id="nfr:ERS450000_06093"/>
<evidence type="ECO:0000313" key="2">
    <source>
        <dbReference type="Proteomes" id="UP000057820"/>
    </source>
</evidence>
<dbReference type="EMBL" id="LN868941">
    <property type="protein sequence ID" value="CRY84551.1"/>
    <property type="molecule type" value="Genomic_DNA"/>
</dbReference>